<organism evidence="2 3">
    <name type="scientific">Candidatus Taylorbacteria bacterium RIFCSPLOWO2_02_FULL_46_40</name>
    <dbReference type="NCBI Taxonomy" id="1802329"/>
    <lineage>
        <taxon>Bacteria</taxon>
        <taxon>Candidatus Tayloriibacteriota</taxon>
    </lineage>
</organism>
<sequence length="103" mass="11580">MQKNYSFGKNSGVWFFVAPCAGLILASLTLGGPGFWFGALAMGFINEYTGRMITGNRYLTHAFAVLLFGIWITGWLIAGWNWQLLALSAITYYVVVKFVRKRM</sequence>
<keyword evidence="1" id="KW-1133">Transmembrane helix</keyword>
<dbReference type="EMBL" id="MHSH01000055">
    <property type="protein sequence ID" value="OHA40036.1"/>
    <property type="molecule type" value="Genomic_DNA"/>
</dbReference>
<feature type="transmembrane region" description="Helical" evidence="1">
    <location>
        <begin position="82"/>
        <end position="99"/>
    </location>
</feature>
<name>A0A1G2NVA0_9BACT</name>
<evidence type="ECO:0000313" key="2">
    <source>
        <dbReference type="EMBL" id="OHA40036.1"/>
    </source>
</evidence>
<protein>
    <submittedName>
        <fullName evidence="2">Uncharacterized protein</fullName>
    </submittedName>
</protein>
<evidence type="ECO:0000256" key="1">
    <source>
        <dbReference type="SAM" id="Phobius"/>
    </source>
</evidence>
<dbReference type="AlphaFoldDB" id="A0A1G2NVA0"/>
<dbReference type="Proteomes" id="UP000176429">
    <property type="component" value="Unassembled WGS sequence"/>
</dbReference>
<reference evidence="2 3" key="1">
    <citation type="journal article" date="2016" name="Nat. Commun.">
        <title>Thousands of microbial genomes shed light on interconnected biogeochemical processes in an aquifer system.</title>
        <authorList>
            <person name="Anantharaman K."/>
            <person name="Brown C.T."/>
            <person name="Hug L.A."/>
            <person name="Sharon I."/>
            <person name="Castelle C.J."/>
            <person name="Probst A.J."/>
            <person name="Thomas B.C."/>
            <person name="Singh A."/>
            <person name="Wilkins M.J."/>
            <person name="Karaoz U."/>
            <person name="Brodie E.L."/>
            <person name="Williams K.H."/>
            <person name="Hubbard S.S."/>
            <person name="Banfield J.F."/>
        </authorList>
    </citation>
    <scope>NUCLEOTIDE SEQUENCE [LARGE SCALE GENOMIC DNA]</scope>
</reference>
<gene>
    <name evidence="2" type="ORF">A3H68_03795</name>
</gene>
<feature type="transmembrane region" description="Helical" evidence="1">
    <location>
        <begin position="12"/>
        <end position="37"/>
    </location>
</feature>
<feature type="transmembrane region" description="Helical" evidence="1">
    <location>
        <begin position="58"/>
        <end position="76"/>
    </location>
</feature>
<comment type="caution">
    <text evidence="2">The sequence shown here is derived from an EMBL/GenBank/DDBJ whole genome shotgun (WGS) entry which is preliminary data.</text>
</comment>
<evidence type="ECO:0000313" key="3">
    <source>
        <dbReference type="Proteomes" id="UP000176429"/>
    </source>
</evidence>
<proteinExistence type="predicted"/>
<keyword evidence="1" id="KW-0472">Membrane</keyword>
<keyword evidence="1" id="KW-0812">Transmembrane</keyword>
<accession>A0A1G2NVA0</accession>